<dbReference type="KEGG" id="bsto:C0V70_05340"/>
<gene>
    <name evidence="1" type="ORF">C0V70_05340</name>
</gene>
<dbReference type="RefSeq" id="WP_102242840.1">
    <property type="nucleotide sequence ID" value="NZ_CP025704.1"/>
</dbReference>
<reference evidence="1 2" key="1">
    <citation type="submission" date="2018-01" db="EMBL/GenBank/DDBJ databases">
        <title>Complete genome sequence of Bacteriovorax stolpii DSM12778.</title>
        <authorList>
            <person name="Tang B."/>
            <person name="Chang J."/>
        </authorList>
    </citation>
    <scope>NUCLEOTIDE SEQUENCE [LARGE SCALE GENOMIC DNA]</scope>
    <source>
        <strain evidence="1 2">DSM 12778</strain>
    </source>
</reference>
<sequence>MFQKIALASRLLLGLMFTVFGLNGVLLSFLGKGFIPMPPPEGVMATIMAGFMATGYILPLAFLCELLGGLTLLSGLFVNAGIIFLGPVIVNILGIHLFAEPTGLPMAIVVAVLFVIVVKSRWAYFKPMLNMR</sequence>
<evidence type="ECO:0000313" key="1">
    <source>
        <dbReference type="EMBL" id="AUN97545.1"/>
    </source>
</evidence>
<evidence type="ECO:0000313" key="2">
    <source>
        <dbReference type="Proteomes" id="UP000235584"/>
    </source>
</evidence>
<proteinExistence type="predicted"/>
<keyword evidence="2" id="KW-1185">Reference proteome</keyword>
<name>A0A2K9NR41_BACTC</name>
<dbReference type="EMBL" id="CP025704">
    <property type="protein sequence ID" value="AUN97545.1"/>
    <property type="molecule type" value="Genomic_DNA"/>
</dbReference>
<dbReference type="AlphaFoldDB" id="A0A2K9NR41"/>
<protein>
    <submittedName>
        <fullName evidence="1">Uncharacterized protein</fullName>
    </submittedName>
</protein>
<organism evidence="1 2">
    <name type="scientific">Bacteriovorax stolpii</name>
    <name type="common">Bdellovibrio stolpii</name>
    <dbReference type="NCBI Taxonomy" id="960"/>
    <lineage>
        <taxon>Bacteria</taxon>
        <taxon>Pseudomonadati</taxon>
        <taxon>Bdellovibrionota</taxon>
        <taxon>Bacteriovoracia</taxon>
        <taxon>Bacteriovoracales</taxon>
        <taxon>Bacteriovoracaceae</taxon>
        <taxon>Bacteriovorax</taxon>
    </lineage>
</organism>
<dbReference type="Proteomes" id="UP000235584">
    <property type="component" value="Chromosome"/>
</dbReference>
<accession>A0A2K9NR41</accession>